<keyword evidence="2" id="KW-1185">Reference proteome</keyword>
<reference evidence="1" key="1">
    <citation type="journal article" date="2016" name="Nat. Genet.">
        <title>A high-quality carrot genome assembly provides new insights into carotenoid accumulation and asterid genome evolution.</title>
        <authorList>
            <person name="Iorizzo M."/>
            <person name="Ellison S."/>
            <person name="Senalik D."/>
            <person name="Zeng P."/>
            <person name="Satapoomin P."/>
            <person name="Huang J."/>
            <person name="Bowman M."/>
            <person name="Iovene M."/>
            <person name="Sanseverino W."/>
            <person name="Cavagnaro P."/>
            <person name="Yildiz M."/>
            <person name="Macko-Podgorni A."/>
            <person name="Moranska E."/>
            <person name="Grzebelus E."/>
            <person name="Grzebelus D."/>
            <person name="Ashrafi H."/>
            <person name="Zheng Z."/>
            <person name="Cheng S."/>
            <person name="Spooner D."/>
            <person name="Van Deynze A."/>
            <person name="Simon P."/>
        </authorList>
    </citation>
    <scope>NUCLEOTIDE SEQUENCE</scope>
    <source>
        <tissue evidence="1">Leaf</tissue>
    </source>
</reference>
<dbReference type="KEGG" id="dcr:108193282"/>
<evidence type="ECO:0000313" key="2">
    <source>
        <dbReference type="Proteomes" id="UP000077755"/>
    </source>
</evidence>
<dbReference type="AlphaFoldDB" id="A0AAF0XJP6"/>
<accession>A0AAF0XJP6</accession>
<gene>
    <name evidence="1" type="ORF">DCAR_0728477</name>
</gene>
<proteinExistence type="predicted"/>
<dbReference type="EMBL" id="CP093349">
    <property type="protein sequence ID" value="WOH09025.1"/>
    <property type="molecule type" value="Genomic_DNA"/>
</dbReference>
<evidence type="ECO:0000313" key="1">
    <source>
        <dbReference type="EMBL" id="WOH09025.1"/>
    </source>
</evidence>
<organism evidence="1 2">
    <name type="scientific">Daucus carota subsp. sativus</name>
    <name type="common">Carrot</name>
    <dbReference type="NCBI Taxonomy" id="79200"/>
    <lineage>
        <taxon>Eukaryota</taxon>
        <taxon>Viridiplantae</taxon>
        <taxon>Streptophyta</taxon>
        <taxon>Embryophyta</taxon>
        <taxon>Tracheophyta</taxon>
        <taxon>Spermatophyta</taxon>
        <taxon>Magnoliopsida</taxon>
        <taxon>eudicotyledons</taxon>
        <taxon>Gunneridae</taxon>
        <taxon>Pentapetalae</taxon>
        <taxon>asterids</taxon>
        <taxon>campanulids</taxon>
        <taxon>Apiales</taxon>
        <taxon>Apiaceae</taxon>
        <taxon>Apioideae</taxon>
        <taxon>Scandiceae</taxon>
        <taxon>Daucinae</taxon>
        <taxon>Daucus</taxon>
        <taxon>Daucus sect. Daucus</taxon>
    </lineage>
</organism>
<name>A0AAF0XJP6_DAUCS</name>
<dbReference type="Proteomes" id="UP000077755">
    <property type="component" value="Chromosome 7"/>
</dbReference>
<sequence length="102" mass="11510">MQVNDRSFTVRLLETILKQFSFDIFILNSSSVEVTEKEVARAWGECGGRILHVASDINTEPFVKLSNSWLFIILRSHREELAGHTGNGQGWSSGWLCHVAFS</sequence>
<reference evidence="1" key="2">
    <citation type="submission" date="2022-03" db="EMBL/GenBank/DDBJ databases">
        <title>Draft title - Genomic analysis of global carrot germplasm unveils the trajectory of domestication and the origin of high carotenoid orange carrot.</title>
        <authorList>
            <person name="Iorizzo M."/>
            <person name="Ellison S."/>
            <person name="Senalik D."/>
            <person name="Macko-Podgorni A."/>
            <person name="Grzebelus D."/>
            <person name="Bostan H."/>
            <person name="Rolling W."/>
            <person name="Curaba J."/>
            <person name="Simon P."/>
        </authorList>
    </citation>
    <scope>NUCLEOTIDE SEQUENCE</scope>
    <source>
        <tissue evidence="1">Leaf</tissue>
    </source>
</reference>
<protein>
    <submittedName>
        <fullName evidence="1">Uncharacterized protein</fullName>
    </submittedName>
</protein>